<dbReference type="SUPFAM" id="SSF52540">
    <property type="entry name" value="P-loop containing nucleoside triphosphate hydrolases"/>
    <property type="match status" value="1"/>
</dbReference>
<dbReference type="InterPro" id="IPR003593">
    <property type="entry name" value="AAA+_ATPase"/>
</dbReference>
<dbReference type="GO" id="GO:0051082">
    <property type="term" value="F:unfolded protein binding"/>
    <property type="evidence" value="ECO:0007669"/>
    <property type="project" value="InterPro"/>
</dbReference>
<dbReference type="PANTHER" id="PTHR48102">
    <property type="entry name" value="ATP-DEPENDENT CLP PROTEASE ATP-BINDING SUBUNIT CLPX-LIKE, MITOCHONDRIAL-RELATED"/>
    <property type="match status" value="1"/>
</dbReference>
<feature type="region of interest" description="Disordered" evidence="3">
    <location>
        <begin position="115"/>
        <end position="134"/>
    </location>
</feature>
<dbReference type="GO" id="GO:0016887">
    <property type="term" value="F:ATP hydrolysis activity"/>
    <property type="evidence" value="ECO:0007669"/>
    <property type="project" value="InterPro"/>
</dbReference>
<dbReference type="EMBL" id="JANCYU010000039">
    <property type="protein sequence ID" value="KAK4526322.1"/>
    <property type="molecule type" value="Genomic_DNA"/>
</dbReference>
<reference evidence="6 7" key="1">
    <citation type="submission" date="2022-07" db="EMBL/GenBank/DDBJ databases">
        <title>Genome-wide signatures of adaptation to extreme environments.</title>
        <authorList>
            <person name="Cho C.H."/>
            <person name="Yoon H.S."/>
        </authorList>
    </citation>
    <scope>NUCLEOTIDE SEQUENCE [LARGE SCALE GENOMIC DNA]</scope>
    <source>
        <strain evidence="6 7">108.79 E11</strain>
    </source>
</reference>
<evidence type="ECO:0000313" key="6">
    <source>
        <dbReference type="EMBL" id="KAK4526322.1"/>
    </source>
</evidence>
<dbReference type="GO" id="GO:0140662">
    <property type="term" value="F:ATP-dependent protein folding chaperone"/>
    <property type="evidence" value="ECO:0007669"/>
    <property type="project" value="InterPro"/>
</dbReference>
<dbReference type="SMART" id="SM01086">
    <property type="entry name" value="ClpB_D2-small"/>
    <property type="match status" value="1"/>
</dbReference>
<evidence type="ECO:0000259" key="4">
    <source>
        <dbReference type="SMART" id="SM00382"/>
    </source>
</evidence>
<keyword evidence="7" id="KW-1185">Reference proteome</keyword>
<dbReference type="Pfam" id="PF10431">
    <property type="entry name" value="ClpB_D2-small"/>
    <property type="match status" value="1"/>
</dbReference>
<dbReference type="InterPro" id="IPR050052">
    <property type="entry name" value="ATP-dep_Clp_protease_ClpX"/>
</dbReference>
<dbReference type="SMART" id="SM00382">
    <property type="entry name" value="AAA"/>
    <property type="match status" value="1"/>
</dbReference>
<evidence type="ECO:0000256" key="3">
    <source>
        <dbReference type="SAM" id="MobiDB-lite"/>
    </source>
</evidence>
<dbReference type="InterPro" id="IPR019489">
    <property type="entry name" value="Clp_ATPase_C"/>
</dbReference>
<keyword evidence="1" id="KW-0547">Nucleotide-binding</keyword>
<feature type="region of interest" description="Disordered" evidence="3">
    <location>
        <begin position="178"/>
        <end position="197"/>
    </location>
</feature>
<dbReference type="Gene3D" id="1.10.8.60">
    <property type="match status" value="1"/>
</dbReference>
<evidence type="ECO:0000313" key="7">
    <source>
        <dbReference type="Proteomes" id="UP001300502"/>
    </source>
</evidence>
<feature type="compositionally biased region" description="Low complexity" evidence="3">
    <location>
        <begin position="178"/>
        <end position="190"/>
    </location>
</feature>
<dbReference type="InterPro" id="IPR004487">
    <property type="entry name" value="Clp_protease_ATP-bd_su_ClpX"/>
</dbReference>
<feature type="domain" description="Clp ATPase C-terminal" evidence="5">
    <location>
        <begin position="418"/>
        <end position="509"/>
    </location>
</feature>
<comment type="caution">
    <text evidence="6">The sequence shown here is derived from an EMBL/GenBank/DDBJ whole genome shotgun (WGS) entry which is preliminary data.</text>
</comment>
<dbReference type="Proteomes" id="UP001300502">
    <property type="component" value="Unassembled WGS sequence"/>
</dbReference>
<sequence>MSLPLLLEKRLLSSGRWYYKFEYFFRSNKPAVYTSFRCPFTANAAADDLNFGDEYTENLRNTIQNFPTPKKIYEGLNEYVVGQEKAKKVLAVAVYNHYKRVALNEYLASLSSETGEVSDAGTRGNGGASNFDGRTQDFRVGEVQSPSTEDLASIVPQRLGFPSRHSIVHPGTSLAGGYTSSTGAVGSSTSNKTGGSRISISAEAVTEHEVELEKSNILIIGPTGSGKTLLAKTLARQVNVPFVIVDATTLTQAGYVGEDVESILYKLLQAAHFNIPLAQKGIVYIDEIDKCSKKSENVSITRDVSGEGVQQALLKMLEGTVVNVPEKGGRKNPRGEFIQVDTKNILFMCGGAFAGLEKIVADRLAAASIGFGATVRQQSNRELDASILDYVESTDFIKYGLIPEFVGRLPITLAVQSLTMDQLVSILTQPKNALVKQFQELYAMNGVELHMSEGALRLVAHEAIEKKTGARGLRAILERLLLDSMFDLPDLEDVSAVYVDGEAGGQPVITHYHNSGSRRRRYRPSVRSVNRRL</sequence>
<dbReference type="Gene3D" id="3.40.50.300">
    <property type="entry name" value="P-loop containing nucleotide triphosphate hydrolases"/>
    <property type="match status" value="1"/>
</dbReference>
<gene>
    <name evidence="6" type="ORF">GAYE_SCF23G4236</name>
</gene>
<dbReference type="InterPro" id="IPR027417">
    <property type="entry name" value="P-loop_NTPase"/>
</dbReference>
<feature type="compositionally biased region" description="Basic residues" evidence="3">
    <location>
        <begin position="516"/>
        <end position="533"/>
    </location>
</feature>
<feature type="region of interest" description="Disordered" evidence="3">
    <location>
        <begin position="510"/>
        <end position="533"/>
    </location>
</feature>
<dbReference type="NCBIfam" id="TIGR00382">
    <property type="entry name" value="clpX"/>
    <property type="match status" value="1"/>
</dbReference>
<dbReference type="FunFam" id="1.10.8.60:FF:000002">
    <property type="entry name" value="ATP-dependent Clp protease ATP-binding subunit ClpX"/>
    <property type="match status" value="1"/>
</dbReference>
<dbReference type="GO" id="GO:0005524">
    <property type="term" value="F:ATP binding"/>
    <property type="evidence" value="ECO:0007669"/>
    <property type="project" value="UniProtKB-KW"/>
</dbReference>
<dbReference type="Pfam" id="PF07724">
    <property type="entry name" value="AAA_2"/>
    <property type="match status" value="1"/>
</dbReference>
<dbReference type="NCBIfam" id="NF003745">
    <property type="entry name" value="PRK05342.1"/>
    <property type="match status" value="1"/>
</dbReference>
<dbReference type="GO" id="GO:0005759">
    <property type="term" value="C:mitochondrial matrix"/>
    <property type="evidence" value="ECO:0007669"/>
    <property type="project" value="TreeGrafter"/>
</dbReference>
<accession>A0AAV9IG27</accession>
<organism evidence="6 7">
    <name type="scientific">Galdieria yellowstonensis</name>
    <dbReference type="NCBI Taxonomy" id="3028027"/>
    <lineage>
        <taxon>Eukaryota</taxon>
        <taxon>Rhodophyta</taxon>
        <taxon>Bangiophyceae</taxon>
        <taxon>Galdieriales</taxon>
        <taxon>Galdieriaceae</taxon>
        <taxon>Galdieria</taxon>
    </lineage>
</organism>
<dbReference type="PANTHER" id="PTHR48102:SF7">
    <property type="entry name" value="ATP-DEPENDENT CLP PROTEASE ATP-BINDING SUBUNIT CLPX-LIKE, MITOCHONDRIAL"/>
    <property type="match status" value="1"/>
</dbReference>
<dbReference type="InterPro" id="IPR003959">
    <property type="entry name" value="ATPase_AAA_core"/>
</dbReference>
<dbReference type="GO" id="GO:0051603">
    <property type="term" value="P:proteolysis involved in protein catabolic process"/>
    <property type="evidence" value="ECO:0007669"/>
    <property type="project" value="TreeGrafter"/>
</dbReference>
<dbReference type="AlphaFoldDB" id="A0AAV9IG27"/>
<keyword evidence="2" id="KW-0067">ATP-binding</keyword>
<evidence type="ECO:0008006" key="8">
    <source>
        <dbReference type="Google" id="ProtNLM"/>
    </source>
</evidence>
<evidence type="ECO:0000256" key="2">
    <source>
        <dbReference type="ARBA" id="ARBA00022840"/>
    </source>
</evidence>
<dbReference type="CDD" id="cd19497">
    <property type="entry name" value="RecA-like_ClpX"/>
    <property type="match status" value="1"/>
</dbReference>
<name>A0AAV9IG27_9RHOD</name>
<feature type="domain" description="AAA+ ATPase" evidence="4">
    <location>
        <begin position="213"/>
        <end position="492"/>
    </location>
</feature>
<evidence type="ECO:0000256" key="1">
    <source>
        <dbReference type="ARBA" id="ARBA00022741"/>
    </source>
</evidence>
<evidence type="ECO:0000259" key="5">
    <source>
        <dbReference type="SMART" id="SM01086"/>
    </source>
</evidence>
<proteinExistence type="predicted"/>
<protein>
    <recommendedName>
        <fullName evidence="8">ATP-dependent Clp protease ATP-binding subunit ClpX</fullName>
    </recommendedName>
</protein>